<proteinExistence type="predicted"/>
<dbReference type="EMBL" id="VYSA01000002">
    <property type="protein sequence ID" value="KAA9107702.1"/>
    <property type="molecule type" value="Genomic_DNA"/>
</dbReference>
<organism evidence="1 2">
    <name type="scientific">Microbacterium rhizomatis</name>
    <dbReference type="NCBI Taxonomy" id="1631477"/>
    <lineage>
        <taxon>Bacteria</taxon>
        <taxon>Bacillati</taxon>
        <taxon>Actinomycetota</taxon>
        <taxon>Actinomycetes</taxon>
        <taxon>Micrococcales</taxon>
        <taxon>Microbacteriaceae</taxon>
        <taxon>Microbacterium</taxon>
    </lineage>
</organism>
<accession>A0A5J5IZ84</accession>
<dbReference type="AlphaFoldDB" id="A0A5J5IZ84"/>
<comment type="caution">
    <text evidence="1">The sequence shown here is derived from an EMBL/GenBank/DDBJ whole genome shotgun (WGS) entry which is preliminary data.</text>
</comment>
<dbReference type="Proteomes" id="UP000325827">
    <property type="component" value="Unassembled WGS sequence"/>
</dbReference>
<keyword evidence="2" id="KW-1185">Reference proteome</keyword>
<evidence type="ECO:0008006" key="3">
    <source>
        <dbReference type="Google" id="ProtNLM"/>
    </source>
</evidence>
<gene>
    <name evidence="1" type="ORF">F6B43_09640</name>
</gene>
<dbReference type="RefSeq" id="WP_150448737.1">
    <property type="nucleotide sequence ID" value="NZ_VYSA01000002.1"/>
</dbReference>
<evidence type="ECO:0000313" key="1">
    <source>
        <dbReference type="EMBL" id="KAA9107702.1"/>
    </source>
</evidence>
<sequence length="82" mass="8930">MKSFGTWILIIAIGATAYVLGAKAGRSRYREVVHAAKTFWNDPTVAKARTRAVKSAKKATATASKNAEKARKRAVKKIQKAL</sequence>
<dbReference type="OrthoDB" id="5125216at2"/>
<reference evidence="2" key="1">
    <citation type="submission" date="2019-09" db="EMBL/GenBank/DDBJ databases">
        <title>Mumia zhuanghuii sp. nov. isolated from the intestinal contents of plateau pika (Ochotona curzoniae) in the Qinghai-Tibet plateau of China.</title>
        <authorList>
            <person name="Tian Z."/>
        </authorList>
    </citation>
    <scope>NUCLEOTIDE SEQUENCE [LARGE SCALE GENOMIC DNA]</scope>
    <source>
        <strain evidence="2">JCM 30598</strain>
    </source>
</reference>
<protein>
    <recommendedName>
        <fullName evidence="3">YtxH domain-containing protein</fullName>
    </recommendedName>
</protein>
<name>A0A5J5IZ84_9MICO</name>
<evidence type="ECO:0000313" key="2">
    <source>
        <dbReference type="Proteomes" id="UP000325827"/>
    </source>
</evidence>